<keyword evidence="5" id="KW-1185">Reference proteome</keyword>
<dbReference type="Proteomes" id="UP000188273">
    <property type="component" value="Chromosome"/>
</dbReference>
<sequence length="239" mass="27299">MDIDPIVRQQLLDEVVTAPTKSELFKRKMKVYSWEWTLIFSLFLKRVIDIAGSLTAVLILSPVFIITALSIYLHDKGSVLFVQKRVGKNGRLFDMYKFRSMVVNADKIKEQILESNESSDGVIFKMKKDPRVTPIGRFIRKFSIDELPQLLNVLKGDMSLVGPRPPLPAEVAQYTLEQRKRLHVRPGITCVWQVSGRSDIPFTQQVQLDLDYIKSRSFFTDVKLLLKTIPAVLLGKGGY</sequence>
<dbReference type="EC" id="2.-.-.-" evidence="4"/>
<dbReference type="AlphaFoldDB" id="A0A1Q2HNB1"/>
<dbReference type="Pfam" id="PF02397">
    <property type="entry name" value="Bac_transf"/>
    <property type="match status" value="1"/>
</dbReference>
<dbReference type="RefSeq" id="WP_077539414.1">
    <property type="nucleotide sequence ID" value="NZ_CP019633.1"/>
</dbReference>
<keyword evidence="4" id="KW-0808">Transferase</keyword>
<dbReference type="EMBL" id="CP019633">
    <property type="protein sequence ID" value="AQQ08948.1"/>
    <property type="molecule type" value="Genomic_DNA"/>
</dbReference>
<feature type="transmembrane region" description="Helical" evidence="2">
    <location>
        <begin position="54"/>
        <end position="74"/>
    </location>
</feature>
<dbReference type="STRING" id="1940790.L21SP3_00742"/>
<dbReference type="InterPro" id="IPR003362">
    <property type="entry name" value="Bact_transf"/>
</dbReference>
<dbReference type="KEGG" id="pbu:L21SP3_00742"/>
<protein>
    <submittedName>
        <fullName evidence="4">Putative sugar transferase EpsL</fullName>
        <ecNumber evidence="4">2.-.-.-</ecNumber>
    </submittedName>
</protein>
<proteinExistence type="inferred from homology"/>
<keyword evidence="2" id="KW-0472">Membrane</keyword>
<evidence type="ECO:0000259" key="3">
    <source>
        <dbReference type="Pfam" id="PF02397"/>
    </source>
</evidence>
<dbReference type="PANTHER" id="PTHR30576:SF10">
    <property type="entry name" value="SLL5057 PROTEIN"/>
    <property type="match status" value="1"/>
</dbReference>
<dbReference type="GO" id="GO:0016780">
    <property type="term" value="F:phosphotransferase activity, for other substituted phosphate groups"/>
    <property type="evidence" value="ECO:0007669"/>
    <property type="project" value="TreeGrafter"/>
</dbReference>
<evidence type="ECO:0000256" key="2">
    <source>
        <dbReference type="SAM" id="Phobius"/>
    </source>
</evidence>
<gene>
    <name evidence="4" type="primary">epsL_1</name>
    <name evidence="4" type="ORF">L21SP3_00742</name>
</gene>
<evidence type="ECO:0000256" key="1">
    <source>
        <dbReference type="ARBA" id="ARBA00006464"/>
    </source>
</evidence>
<accession>A0A1Q2HNB1</accession>
<feature type="domain" description="Bacterial sugar transferase" evidence="3">
    <location>
        <begin position="45"/>
        <end position="233"/>
    </location>
</feature>
<evidence type="ECO:0000313" key="5">
    <source>
        <dbReference type="Proteomes" id="UP000188273"/>
    </source>
</evidence>
<comment type="similarity">
    <text evidence="1">Belongs to the bacterial sugar transferase family.</text>
</comment>
<keyword evidence="2" id="KW-1133">Transmembrane helix</keyword>
<organism evidence="4 5">
    <name type="scientific">Sedimentisphaera cyanobacteriorum</name>
    <dbReference type="NCBI Taxonomy" id="1940790"/>
    <lineage>
        <taxon>Bacteria</taxon>
        <taxon>Pseudomonadati</taxon>
        <taxon>Planctomycetota</taxon>
        <taxon>Phycisphaerae</taxon>
        <taxon>Sedimentisphaerales</taxon>
        <taxon>Sedimentisphaeraceae</taxon>
        <taxon>Sedimentisphaera</taxon>
    </lineage>
</organism>
<keyword evidence="2" id="KW-0812">Transmembrane</keyword>
<reference evidence="5" key="1">
    <citation type="submission" date="2017-02" db="EMBL/GenBank/DDBJ databases">
        <title>Comparative genomics and description of representatives of a novel lineage of planctomycetes thriving in anoxic sediments.</title>
        <authorList>
            <person name="Spring S."/>
            <person name="Bunk B."/>
            <person name="Sproer C."/>
            <person name="Klenk H.-P."/>
        </authorList>
    </citation>
    <scope>NUCLEOTIDE SEQUENCE [LARGE SCALE GENOMIC DNA]</scope>
    <source>
        <strain evidence="5">L21-RPul-D3</strain>
    </source>
</reference>
<evidence type="ECO:0000313" key="4">
    <source>
        <dbReference type="EMBL" id="AQQ08948.1"/>
    </source>
</evidence>
<name>A0A1Q2HNB1_9BACT</name>
<dbReference type="PANTHER" id="PTHR30576">
    <property type="entry name" value="COLANIC BIOSYNTHESIS UDP-GLUCOSE LIPID CARRIER TRANSFERASE"/>
    <property type="match status" value="1"/>
</dbReference>
<dbReference type="OrthoDB" id="9766874at2"/>